<protein>
    <submittedName>
        <fullName evidence="1">Uncharacterized protein</fullName>
    </submittedName>
</protein>
<name>A0A0A8ZKF3_ARUDO</name>
<dbReference type="AlphaFoldDB" id="A0A0A8ZKF3"/>
<accession>A0A0A8ZKF3</accession>
<organism evidence="1">
    <name type="scientific">Arundo donax</name>
    <name type="common">Giant reed</name>
    <name type="synonym">Donax arundinaceus</name>
    <dbReference type="NCBI Taxonomy" id="35708"/>
    <lineage>
        <taxon>Eukaryota</taxon>
        <taxon>Viridiplantae</taxon>
        <taxon>Streptophyta</taxon>
        <taxon>Embryophyta</taxon>
        <taxon>Tracheophyta</taxon>
        <taxon>Spermatophyta</taxon>
        <taxon>Magnoliopsida</taxon>
        <taxon>Liliopsida</taxon>
        <taxon>Poales</taxon>
        <taxon>Poaceae</taxon>
        <taxon>PACMAD clade</taxon>
        <taxon>Arundinoideae</taxon>
        <taxon>Arundineae</taxon>
        <taxon>Arundo</taxon>
    </lineage>
</organism>
<proteinExistence type="predicted"/>
<dbReference type="EMBL" id="GBRH01258604">
    <property type="protein sequence ID" value="JAD39291.1"/>
    <property type="molecule type" value="Transcribed_RNA"/>
</dbReference>
<evidence type="ECO:0000313" key="1">
    <source>
        <dbReference type="EMBL" id="JAD39291.1"/>
    </source>
</evidence>
<sequence length="58" mass="6500">MLPSCEFLSEKKKDMQATRSPCNKIEYSCDLVYLFLDIITKPGILVRLSGNTSYGPAL</sequence>
<reference evidence="1" key="1">
    <citation type="submission" date="2014-09" db="EMBL/GenBank/DDBJ databases">
        <authorList>
            <person name="Magalhaes I.L.F."/>
            <person name="Oliveira U."/>
            <person name="Santos F.R."/>
            <person name="Vidigal T.H.D.A."/>
            <person name="Brescovit A.D."/>
            <person name="Santos A.J."/>
        </authorList>
    </citation>
    <scope>NUCLEOTIDE SEQUENCE</scope>
    <source>
        <tissue evidence="1">Shoot tissue taken approximately 20 cm above the soil surface</tissue>
    </source>
</reference>
<reference evidence="1" key="2">
    <citation type="journal article" date="2015" name="Data Brief">
        <title>Shoot transcriptome of the giant reed, Arundo donax.</title>
        <authorList>
            <person name="Barrero R.A."/>
            <person name="Guerrero F.D."/>
            <person name="Moolhuijzen P."/>
            <person name="Goolsby J.A."/>
            <person name="Tidwell J."/>
            <person name="Bellgard S.E."/>
            <person name="Bellgard M.I."/>
        </authorList>
    </citation>
    <scope>NUCLEOTIDE SEQUENCE</scope>
    <source>
        <tissue evidence="1">Shoot tissue taken approximately 20 cm above the soil surface</tissue>
    </source>
</reference>